<organism evidence="2 3">
    <name type="scientific">Chionoecetes opilio</name>
    <name type="common">Atlantic snow crab</name>
    <name type="synonym">Cancer opilio</name>
    <dbReference type="NCBI Taxonomy" id="41210"/>
    <lineage>
        <taxon>Eukaryota</taxon>
        <taxon>Metazoa</taxon>
        <taxon>Ecdysozoa</taxon>
        <taxon>Arthropoda</taxon>
        <taxon>Crustacea</taxon>
        <taxon>Multicrustacea</taxon>
        <taxon>Malacostraca</taxon>
        <taxon>Eumalacostraca</taxon>
        <taxon>Eucarida</taxon>
        <taxon>Decapoda</taxon>
        <taxon>Pleocyemata</taxon>
        <taxon>Brachyura</taxon>
        <taxon>Eubrachyura</taxon>
        <taxon>Majoidea</taxon>
        <taxon>Majidae</taxon>
        <taxon>Chionoecetes</taxon>
    </lineage>
</organism>
<evidence type="ECO:0000313" key="2">
    <source>
        <dbReference type="EMBL" id="KAG0720158.1"/>
    </source>
</evidence>
<dbReference type="Proteomes" id="UP000770661">
    <property type="component" value="Unassembled WGS sequence"/>
</dbReference>
<proteinExistence type="predicted"/>
<protein>
    <submittedName>
        <fullName evidence="2">Uncharacterized protein</fullName>
    </submittedName>
</protein>
<comment type="caution">
    <text evidence="2">The sequence shown here is derived from an EMBL/GenBank/DDBJ whole genome shotgun (WGS) entry which is preliminary data.</text>
</comment>
<sequence length="133" mass="14925">MVPPCRSSVAKMLIKGGQEQTWIVGNKIVTVTTSGCGQRPMRNGLCDKCLELCRKEKNVATPEPHTPSTTTASRRRHRSELHRTISHEAKYKPQSKDDLHMRSLIRDLGDGIAPLDQGGWDLRRDINNCYQGS</sequence>
<keyword evidence="3" id="KW-1185">Reference proteome</keyword>
<evidence type="ECO:0000256" key="1">
    <source>
        <dbReference type="SAM" id="MobiDB-lite"/>
    </source>
</evidence>
<dbReference type="OrthoDB" id="5797019at2759"/>
<reference evidence="2" key="1">
    <citation type="submission" date="2020-07" db="EMBL/GenBank/DDBJ databases">
        <title>The High-quality genome of the commercially important snow crab, Chionoecetes opilio.</title>
        <authorList>
            <person name="Jeong J.-H."/>
            <person name="Ryu S."/>
        </authorList>
    </citation>
    <scope>NUCLEOTIDE SEQUENCE</scope>
    <source>
        <strain evidence="2">MADBK_172401_WGS</strain>
        <tissue evidence="2">Digestive gland</tissue>
    </source>
</reference>
<gene>
    <name evidence="2" type="ORF">GWK47_006931</name>
</gene>
<dbReference type="EMBL" id="JACEEZ010013314">
    <property type="protein sequence ID" value="KAG0720158.1"/>
    <property type="molecule type" value="Genomic_DNA"/>
</dbReference>
<accession>A0A8J4Y2G9</accession>
<evidence type="ECO:0000313" key="3">
    <source>
        <dbReference type="Proteomes" id="UP000770661"/>
    </source>
</evidence>
<name>A0A8J4Y2G9_CHIOP</name>
<dbReference type="AlphaFoldDB" id="A0A8J4Y2G9"/>
<feature type="compositionally biased region" description="Basic and acidic residues" evidence="1">
    <location>
        <begin position="81"/>
        <end position="98"/>
    </location>
</feature>
<feature type="region of interest" description="Disordered" evidence="1">
    <location>
        <begin position="58"/>
        <end position="98"/>
    </location>
</feature>